<protein>
    <submittedName>
        <fullName evidence="2">Uncharacterized protein</fullName>
    </submittedName>
</protein>
<dbReference type="Proteomes" id="UP000482155">
    <property type="component" value="Unassembled WGS sequence"/>
</dbReference>
<evidence type="ECO:0000313" key="2">
    <source>
        <dbReference type="EMBL" id="NEX61021.1"/>
    </source>
</evidence>
<keyword evidence="3" id="KW-1185">Reference proteome</keyword>
<evidence type="ECO:0000256" key="1">
    <source>
        <dbReference type="SAM" id="MobiDB-lite"/>
    </source>
</evidence>
<organism evidence="2 3">
    <name type="scientific">Noviherbaspirillum galbum</name>
    <dbReference type="NCBI Taxonomy" id="2709383"/>
    <lineage>
        <taxon>Bacteria</taxon>
        <taxon>Pseudomonadati</taxon>
        <taxon>Pseudomonadota</taxon>
        <taxon>Betaproteobacteria</taxon>
        <taxon>Burkholderiales</taxon>
        <taxon>Oxalobacteraceae</taxon>
        <taxon>Noviherbaspirillum</taxon>
    </lineage>
</organism>
<dbReference type="AlphaFoldDB" id="A0A6B3SJN5"/>
<comment type="caution">
    <text evidence="2">The sequence shown here is derived from an EMBL/GenBank/DDBJ whole genome shotgun (WGS) entry which is preliminary data.</text>
</comment>
<evidence type="ECO:0000313" key="3">
    <source>
        <dbReference type="Proteomes" id="UP000482155"/>
    </source>
</evidence>
<proteinExistence type="predicted"/>
<dbReference type="RefSeq" id="WP_163961831.1">
    <property type="nucleotide sequence ID" value="NZ_JAAIVB010000026.1"/>
</dbReference>
<accession>A0A6B3SJN5</accession>
<feature type="region of interest" description="Disordered" evidence="1">
    <location>
        <begin position="234"/>
        <end position="267"/>
    </location>
</feature>
<gene>
    <name evidence="2" type="ORF">G3574_08025</name>
</gene>
<name>A0A6B3SJN5_9BURK</name>
<reference evidence="2 3" key="1">
    <citation type="submission" date="2020-02" db="EMBL/GenBank/DDBJ databases">
        <authorList>
            <person name="Kim M.K."/>
        </authorList>
    </citation>
    <scope>NUCLEOTIDE SEQUENCE [LARGE SCALE GENOMIC DNA]</scope>
    <source>
        <strain evidence="2 3">17J57-3</strain>
    </source>
</reference>
<dbReference type="EMBL" id="JAAIVB010000026">
    <property type="protein sequence ID" value="NEX61021.1"/>
    <property type="molecule type" value="Genomic_DNA"/>
</dbReference>
<sequence>MYRAIETGKLSVIQELAEEGLLWDLAKAPRPPDPGMEKAQQDDRCAMEVAVDFMKVNLDTGVEIARMLAMEGAKASNTDTWGERTAEAFSFLATFGKPADPQTVNRICAACIAPMQAQLKAATMLPPVEVDGTVLQAANSRWHGLFSQESGADYVALARQLAATQEMAKKLEQDRAQQLPAATARHDSLINAHLHLGKSILTLMSAMHDAYLKQGEQRQSPAISQNPYCSFSRPALKKTPLPTGAPKAPDVSKLPEAASTPTLPAHPAQPDLGNPAAGIFPFAVPASVSYDEFGRLSPGEHAFLTRMKPSVETLRSYLQAYRGTGVPLVPATFPTVMPLTSPQYLAKGGCNSVFWADCRVLATGMTLRYVLKSECDSNELTVAESNAGITEANARHGLNNLATYEVAKGLGWNIVPHTSFCVYRVQQPDGSYAGELFLAMEYVKAGSPPAKVKEWFTRIPPGTRLHERVSQLRPTLQRHPGQLDNLCKTLGCHAITYTANGISISVSEPNPKVDFNHRAIIKKFNQLAFLHRLTGALDTHEGNILVTPGDGKQGPGVFSIDNDASFPPKIRTLEQLKRAQGEFQFFSVGLPRETTRDISQDLQKFSIGPAVSSLLTPDQLFSFRARLADTLVELANMERENRIVDSVEAFSSRSGYLERAQRQLGSEHKRQLLGIPVSQPSLPLLPPTP</sequence>